<dbReference type="GO" id="GO:0004222">
    <property type="term" value="F:metalloendopeptidase activity"/>
    <property type="evidence" value="ECO:0007669"/>
    <property type="project" value="UniProtKB-UniRule"/>
</dbReference>
<name>A0A0N4ZKY5_PARTI</name>
<reference evidence="10" key="1">
    <citation type="submission" date="2017-02" db="UniProtKB">
        <authorList>
            <consortium name="WormBaseParasite"/>
        </authorList>
    </citation>
    <scope>IDENTIFICATION</scope>
</reference>
<proteinExistence type="predicted"/>
<keyword evidence="5 7" id="KW-0482">Metalloprotease</keyword>
<evidence type="ECO:0000256" key="5">
    <source>
        <dbReference type="ARBA" id="ARBA00023049"/>
    </source>
</evidence>
<dbReference type="PANTHER" id="PTHR10127">
    <property type="entry name" value="DISCOIDIN, CUB, EGF, LAMININ , AND ZINC METALLOPROTEASE DOMAIN CONTAINING"/>
    <property type="match status" value="1"/>
</dbReference>
<evidence type="ECO:0000256" key="4">
    <source>
        <dbReference type="ARBA" id="ARBA00022833"/>
    </source>
</evidence>
<dbReference type="GO" id="GO:0046872">
    <property type="term" value="F:metal ion binding"/>
    <property type="evidence" value="ECO:0007669"/>
    <property type="project" value="UniProtKB-KW"/>
</dbReference>
<dbReference type="SUPFAM" id="SSF55486">
    <property type="entry name" value="Metalloproteases ('zincins'), catalytic domain"/>
    <property type="match status" value="1"/>
</dbReference>
<evidence type="ECO:0000259" key="8">
    <source>
        <dbReference type="PROSITE" id="PS51864"/>
    </source>
</evidence>
<keyword evidence="3 7" id="KW-0378">Hydrolase</keyword>
<comment type="caution">
    <text evidence="6">Lacks conserved residue(s) required for the propagation of feature annotation.</text>
</comment>
<keyword evidence="1 7" id="KW-0645">Protease</keyword>
<keyword evidence="4 7" id="KW-0862">Zinc</keyword>
<evidence type="ECO:0000256" key="3">
    <source>
        <dbReference type="ARBA" id="ARBA00022801"/>
    </source>
</evidence>
<dbReference type="GO" id="GO:0006508">
    <property type="term" value="P:proteolysis"/>
    <property type="evidence" value="ECO:0007669"/>
    <property type="project" value="UniProtKB-KW"/>
</dbReference>
<feature type="domain" description="Peptidase M12A" evidence="8">
    <location>
        <begin position="12"/>
        <end position="227"/>
    </location>
</feature>
<dbReference type="PRINTS" id="PR00480">
    <property type="entry name" value="ASTACIN"/>
</dbReference>
<dbReference type="WBParaSite" id="PTRK_0000876800.1">
    <property type="protein sequence ID" value="PTRK_0000876800.1"/>
    <property type="gene ID" value="PTRK_0000876800"/>
</dbReference>
<comment type="cofactor">
    <cofactor evidence="7">
        <name>Zn(2+)</name>
        <dbReference type="ChEBI" id="CHEBI:29105"/>
    </cofactor>
    <text evidence="7">Binds 1 zinc ion per subunit.</text>
</comment>
<dbReference type="Pfam" id="PF01400">
    <property type="entry name" value="Astacin"/>
    <property type="match status" value="1"/>
</dbReference>
<keyword evidence="9" id="KW-1185">Reference proteome</keyword>
<dbReference type="InterPro" id="IPR024079">
    <property type="entry name" value="MetalloPept_cat_dom_sf"/>
</dbReference>
<sequence>MPSKFLSSSILNVFRDCNSDCGNRNLGKVLKFELPVQFYIDNGVNRSAVYQALLNIQEKTCIRFKRVFNKIINENGINFLLSSTEYCLNEHVGRRESFYEPQNIHVDEQCTKNPVEVESYVHQALGALPTHLRNDSTEYIRMRIDNVIYGRTQYFAPGYYPKIDTFGLQYEFASILHVDAYYFSKNELADQKTIEVLKFVKTYDGIIGQRKIATFNDYKYLNFLYCNDTCNNFPYLYCSSPGYRNPNNCFSCICPSGKEGSSCELLPKTFEQECQTNDIWVTENEEKITFSSQNGYYCAVRFLTVSNARIFIYFGKFNFTDFEYPCTPSYGIQIKYHKDKGESGLCICLNSTGKEMVLSDDNSLYVIARFNGTPLKIEVYYRRLDYAKAKSLRISHKR</sequence>
<dbReference type="Proteomes" id="UP000038045">
    <property type="component" value="Unplaced"/>
</dbReference>
<dbReference type="PROSITE" id="PS51864">
    <property type="entry name" value="ASTACIN"/>
    <property type="match status" value="1"/>
</dbReference>
<dbReference type="PANTHER" id="PTHR10127:SF780">
    <property type="entry name" value="METALLOENDOPEPTIDASE"/>
    <property type="match status" value="1"/>
</dbReference>
<evidence type="ECO:0000256" key="6">
    <source>
        <dbReference type="PROSITE-ProRule" id="PRU01211"/>
    </source>
</evidence>
<organism evidence="9 10">
    <name type="scientific">Parastrongyloides trichosuri</name>
    <name type="common">Possum-specific nematode worm</name>
    <dbReference type="NCBI Taxonomy" id="131310"/>
    <lineage>
        <taxon>Eukaryota</taxon>
        <taxon>Metazoa</taxon>
        <taxon>Ecdysozoa</taxon>
        <taxon>Nematoda</taxon>
        <taxon>Chromadorea</taxon>
        <taxon>Rhabditida</taxon>
        <taxon>Tylenchina</taxon>
        <taxon>Panagrolaimomorpha</taxon>
        <taxon>Strongyloidoidea</taxon>
        <taxon>Strongyloididae</taxon>
        <taxon>Parastrongyloides</taxon>
    </lineage>
</organism>
<dbReference type="Gene3D" id="3.40.390.10">
    <property type="entry name" value="Collagenase (Catalytic Domain)"/>
    <property type="match status" value="1"/>
</dbReference>
<keyword evidence="2 7" id="KW-0479">Metal-binding</keyword>
<evidence type="ECO:0000256" key="2">
    <source>
        <dbReference type="ARBA" id="ARBA00022723"/>
    </source>
</evidence>
<evidence type="ECO:0000313" key="10">
    <source>
        <dbReference type="WBParaSite" id="PTRK_0000876800.1"/>
    </source>
</evidence>
<dbReference type="InterPro" id="IPR001506">
    <property type="entry name" value="Peptidase_M12A"/>
</dbReference>
<evidence type="ECO:0000313" key="9">
    <source>
        <dbReference type="Proteomes" id="UP000038045"/>
    </source>
</evidence>
<dbReference type="EC" id="3.4.24.-" evidence="7"/>
<evidence type="ECO:0000256" key="1">
    <source>
        <dbReference type="ARBA" id="ARBA00022670"/>
    </source>
</evidence>
<protein>
    <recommendedName>
        <fullName evidence="7">Metalloendopeptidase</fullName>
        <ecNumber evidence="7">3.4.24.-</ecNumber>
    </recommendedName>
</protein>
<accession>A0A0N4ZKY5</accession>
<dbReference type="AlphaFoldDB" id="A0A0N4ZKY5"/>
<evidence type="ECO:0000256" key="7">
    <source>
        <dbReference type="RuleBase" id="RU361183"/>
    </source>
</evidence>